<dbReference type="SMART" id="SM00905">
    <property type="entry name" value="FolB"/>
    <property type="match status" value="1"/>
</dbReference>
<dbReference type="Pfam" id="PF02152">
    <property type="entry name" value="FolB"/>
    <property type="match status" value="1"/>
</dbReference>
<dbReference type="InterPro" id="IPR043133">
    <property type="entry name" value="GTP-CH-I_C/QueF"/>
</dbReference>
<dbReference type="GO" id="GO:0004150">
    <property type="term" value="F:dihydroneopterin aldolase activity"/>
    <property type="evidence" value="ECO:0007669"/>
    <property type="project" value="UniProtKB-EC"/>
</dbReference>
<reference evidence="2 3" key="1">
    <citation type="submission" date="2016-07" db="EMBL/GenBank/DDBJ databases">
        <title>Comparative genomics of the Campylobacter concisus group.</title>
        <authorList>
            <person name="Miller W.G."/>
            <person name="Yee E."/>
            <person name="Chapman M.H."/>
            <person name="Huynh S."/>
            <person name="Bono J.L."/>
            <person name="On S.L.W."/>
            <person name="StLeger J."/>
            <person name="Foster G."/>
            <person name="Parker C.T."/>
        </authorList>
    </citation>
    <scope>NUCLEOTIDE SEQUENCE [LARGE SCALE GENOMIC DNA]</scope>
    <source>
        <strain evidence="2 3">ATCC 33238</strain>
    </source>
</reference>
<evidence type="ECO:0000313" key="2">
    <source>
        <dbReference type="EMBL" id="QCD47657.1"/>
    </source>
</evidence>
<proteinExistence type="predicted"/>
<dbReference type="SUPFAM" id="SSF55620">
    <property type="entry name" value="Tetrahydrobiopterin biosynthesis enzymes-like"/>
    <property type="match status" value="1"/>
</dbReference>
<gene>
    <name evidence="2" type="primary">folB</name>
    <name evidence="2" type="ORF">CRECT_2054</name>
</gene>
<name>A0A6G5QPX9_CAMRE</name>
<dbReference type="InterPro" id="IPR006157">
    <property type="entry name" value="FolB_dom"/>
</dbReference>
<keyword evidence="2" id="KW-0456">Lyase</keyword>
<protein>
    <submittedName>
        <fullName evidence="2">Dihydroneopterin aldolase</fullName>
        <ecNumber evidence="2">4.1.2.25</ecNumber>
    </submittedName>
</protein>
<dbReference type="Proteomes" id="UP000502377">
    <property type="component" value="Chromosome"/>
</dbReference>
<dbReference type="Gene3D" id="3.30.1130.10">
    <property type="match status" value="1"/>
</dbReference>
<dbReference type="RefSeq" id="WP_002943776.1">
    <property type="nucleotide sequence ID" value="NZ_CP012543.1"/>
</dbReference>
<dbReference type="AlphaFoldDB" id="A0A6G5QPX9"/>
<accession>A0A6G5QPX9</accession>
<evidence type="ECO:0000313" key="3">
    <source>
        <dbReference type="Proteomes" id="UP000502377"/>
    </source>
</evidence>
<dbReference type="KEGG" id="crx:CRECT_2054"/>
<dbReference type="EMBL" id="CP012543">
    <property type="protein sequence ID" value="QCD47657.1"/>
    <property type="molecule type" value="Genomic_DNA"/>
</dbReference>
<feature type="domain" description="Dihydroneopterin aldolase/epimerase" evidence="1">
    <location>
        <begin position="3"/>
        <end position="102"/>
    </location>
</feature>
<dbReference type="EC" id="4.1.2.25" evidence="2"/>
<organism evidence="2 3">
    <name type="scientific">Campylobacter rectus</name>
    <name type="common">Wolinella recta</name>
    <dbReference type="NCBI Taxonomy" id="203"/>
    <lineage>
        <taxon>Bacteria</taxon>
        <taxon>Pseudomonadati</taxon>
        <taxon>Campylobacterota</taxon>
        <taxon>Epsilonproteobacteria</taxon>
        <taxon>Campylobacterales</taxon>
        <taxon>Campylobacteraceae</taxon>
        <taxon>Campylobacter</taxon>
    </lineage>
</organism>
<dbReference type="GO" id="GO:0006760">
    <property type="term" value="P:folic acid-containing compound metabolic process"/>
    <property type="evidence" value="ECO:0007669"/>
    <property type="project" value="InterPro"/>
</dbReference>
<evidence type="ECO:0000259" key="1">
    <source>
        <dbReference type="SMART" id="SM00905"/>
    </source>
</evidence>
<sequence>MTTIIKDYEFSTIIGLLDFERVTPQKVRVSVEFQSGGFMDYIEVINFIEEIYAREKFGTVESSLEICAKKLKEKFSSLSFLKMEILKIEIVKNALVGARAEFKY</sequence>